<evidence type="ECO:0000313" key="2">
    <source>
        <dbReference type="Proteomes" id="UP000662747"/>
    </source>
</evidence>
<name>A0ABX7NKA7_9BACT</name>
<organism evidence="1 2">
    <name type="scientific">Pyxidicoccus parkwayensis</name>
    <dbReference type="NCBI Taxonomy" id="2813578"/>
    <lineage>
        <taxon>Bacteria</taxon>
        <taxon>Pseudomonadati</taxon>
        <taxon>Myxococcota</taxon>
        <taxon>Myxococcia</taxon>
        <taxon>Myxococcales</taxon>
        <taxon>Cystobacterineae</taxon>
        <taxon>Myxococcaceae</taxon>
        <taxon>Pyxidicoccus</taxon>
    </lineage>
</organism>
<accession>A0ABX7NKA7</accession>
<evidence type="ECO:0000313" key="1">
    <source>
        <dbReference type="EMBL" id="QSQ19287.1"/>
    </source>
</evidence>
<keyword evidence="2" id="KW-1185">Reference proteome</keyword>
<protein>
    <submittedName>
        <fullName evidence="1">Uncharacterized protein</fullName>
    </submittedName>
</protein>
<sequence length="132" mass="14624">MSCAGSESVGELGDACRRLRALEPWWREEQVDAIREAMADAAALPERQARAMEALRAAEDARTLLVPDGIGATQDVWRHAQGSVAQCRVELVSLRQVEVALLSLLDCEAWWALVRRWKASVAALNAQERDVK</sequence>
<proteinExistence type="predicted"/>
<dbReference type="RefSeq" id="WP_206720874.1">
    <property type="nucleotide sequence ID" value="NZ_CP071090.1"/>
</dbReference>
<dbReference type="Proteomes" id="UP000662747">
    <property type="component" value="Chromosome"/>
</dbReference>
<dbReference type="EMBL" id="CP071090">
    <property type="protein sequence ID" value="QSQ19287.1"/>
    <property type="molecule type" value="Genomic_DNA"/>
</dbReference>
<gene>
    <name evidence="1" type="ORF">JY651_28570</name>
</gene>
<reference evidence="1 2" key="1">
    <citation type="submission" date="2021-02" db="EMBL/GenBank/DDBJ databases">
        <title>De Novo genome assembly of isolated myxobacteria.</title>
        <authorList>
            <person name="Stevens D.C."/>
        </authorList>
    </citation>
    <scope>NUCLEOTIDE SEQUENCE [LARGE SCALE GENOMIC DNA]</scope>
    <source>
        <strain evidence="2">SCPEA02</strain>
    </source>
</reference>